<evidence type="ECO:0000313" key="3">
    <source>
        <dbReference type="EMBL" id="HGW29441.1"/>
    </source>
</evidence>
<dbReference type="InterPro" id="IPR000504">
    <property type="entry name" value="RRM_dom"/>
</dbReference>
<keyword evidence="1" id="KW-0694">RNA-binding</keyword>
<dbReference type="GO" id="GO:0003723">
    <property type="term" value="F:RNA binding"/>
    <property type="evidence" value="ECO:0007669"/>
    <property type="project" value="UniProtKB-KW"/>
</dbReference>
<evidence type="ECO:0000259" key="2">
    <source>
        <dbReference type="PROSITE" id="PS50102"/>
    </source>
</evidence>
<protein>
    <submittedName>
        <fullName evidence="3">RNA-binding protein</fullName>
    </submittedName>
</protein>
<dbReference type="Pfam" id="PF00076">
    <property type="entry name" value="RRM_1"/>
    <property type="match status" value="1"/>
</dbReference>
<name>A0A7C4Y2E2_UNCKA</name>
<reference evidence="3" key="1">
    <citation type="journal article" date="2020" name="mSystems">
        <title>Genome- and Community-Level Interaction Insights into Carbon Utilization and Element Cycling Functions of Hydrothermarchaeota in Hydrothermal Sediment.</title>
        <authorList>
            <person name="Zhou Z."/>
            <person name="Liu Y."/>
            <person name="Xu W."/>
            <person name="Pan J."/>
            <person name="Luo Z.H."/>
            <person name="Li M."/>
        </authorList>
    </citation>
    <scope>NUCLEOTIDE SEQUENCE [LARGE SCALE GENOMIC DNA]</scope>
    <source>
        <strain evidence="3">SpSt-417</strain>
    </source>
</reference>
<dbReference type="EMBL" id="DSRT01000042">
    <property type="protein sequence ID" value="HGW29441.1"/>
    <property type="molecule type" value="Genomic_DNA"/>
</dbReference>
<gene>
    <name evidence="3" type="ORF">ENR63_00770</name>
</gene>
<dbReference type="InterPro" id="IPR012677">
    <property type="entry name" value="Nucleotide-bd_a/b_plait_sf"/>
</dbReference>
<dbReference type="AlphaFoldDB" id="A0A7C4Y2E2"/>
<dbReference type="InterPro" id="IPR052462">
    <property type="entry name" value="SLIRP/GR-RBP-like"/>
</dbReference>
<dbReference type="Gene3D" id="3.30.70.330">
    <property type="match status" value="1"/>
</dbReference>
<accession>A0A7C4Y2E2</accession>
<comment type="caution">
    <text evidence="3">The sequence shown here is derived from an EMBL/GenBank/DDBJ whole genome shotgun (WGS) entry which is preliminary data.</text>
</comment>
<dbReference type="InterPro" id="IPR035979">
    <property type="entry name" value="RBD_domain_sf"/>
</dbReference>
<dbReference type="PROSITE" id="PS50102">
    <property type="entry name" value="RRM"/>
    <property type="match status" value="1"/>
</dbReference>
<organism evidence="3">
    <name type="scientific">candidate division WWE3 bacterium</name>
    <dbReference type="NCBI Taxonomy" id="2053526"/>
    <lineage>
        <taxon>Bacteria</taxon>
        <taxon>Katanobacteria</taxon>
    </lineage>
</organism>
<dbReference type="CDD" id="cd00590">
    <property type="entry name" value="RRM_SF"/>
    <property type="match status" value="1"/>
</dbReference>
<evidence type="ECO:0000256" key="1">
    <source>
        <dbReference type="ARBA" id="ARBA00022884"/>
    </source>
</evidence>
<dbReference type="PANTHER" id="PTHR48027">
    <property type="entry name" value="HETEROGENEOUS NUCLEAR RIBONUCLEOPROTEIN 87F-RELATED"/>
    <property type="match status" value="1"/>
</dbReference>
<proteinExistence type="predicted"/>
<feature type="domain" description="RRM" evidence="2">
    <location>
        <begin position="2"/>
        <end position="79"/>
    </location>
</feature>
<sequence>MKRVFVGNLDYTTNHAQFKELFDKFGSILSARVVTDDKGRSKGFGFIDFENEDDANKAVSEMNGYSHLGSALTVSIAKSQN</sequence>
<dbReference type="SMART" id="SM00360">
    <property type="entry name" value="RRM"/>
    <property type="match status" value="1"/>
</dbReference>
<dbReference type="SUPFAM" id="SSF54928">
    <property type="entry name" value="RNA-binding domain, RBD"/>
    <property type="match status" value="1"/>
</dbReference>